<reference evidence="3" key="1">
    <citation type="journal article" date="2019" name="Int. J. Syst. Evol. Microbiol.">
        <title>The Global Catalogue of Microorganisms (GCM) 10K type strain sequencing project: providing services to taxonomists for standard genome sequencing and annotation.</title>
        <authorList>
            <consortium name="The Broad Institute Genomics Platform"/>
            <consortium name="The Broad Institute Genome Sequencing Center for Infectious Disease"/>
            <person name="Wu L."/>
            <person name="Ma J."/>
        </authorList>
    </citation>
    <scope>NUCLEOTIDE SEQUENCE [LARGE SCALE GENOMIC DNA]</scope>
    <source>
        <strain evidence="3">CGMCC 1.12295</strain>
    </source>
</reference>
<dbReference type="Pfam" id="PF00583">
    <property type="entry name" value="Acetyltransf_1"/>
    <property type="match status" value="1"/>
</dbReference>
<sequence>MDMKIRHIQLEDAEQFSNLILSVDSSNMMVYEPGERKTSTELEEQQIEKVLLQPNSTIIVAEEDDRLIGFCTVLGGESSRTQHAARISVGVTEEHREKGVATRLLKEAIHWGKEAGLTRLSVSVMKHNERAFGLYTKMGFQVEGEKIGSLMINGQPVDEFYLYKLL</sequence>
<comment type="caution">
    <text evidence="2">The sequence shown here is derived from an EMBL/GenBank/DDBJ whole genome shotgun (WGS) entry which is preliminary data.</text>
</comment>
<keyword evidence="3" id="KW-1185">Reference proteome</keyword>
<gene>
    <name evidence="2" type="ORF">ACFSCZ_15900</name>
</gene>
<keyword evidence="2" id="KW-0808">Transferase</keyword>
<dbReference type="Proteomes" id="UP001597301">
    <property type="component" value="Unassembled WGS sequence"/>
</dbReference>
<keyword evidence="2" id="KW-0012">Acyltransferase</keyword>
<evidence type="ECO:0000313" key="2">
    <source>
        <dbReference type="EMBL" id="MFD1708201.1"/>
    </source>
</evidence>
<evidence type="ECO:0000259" key="1">
    <source>
        <dbReference type="PROSITE" id="PS51186"/>
    </source>
</evidence>
<dbReference type="InterPro" id="IPR017255">
    <property type="entry name" value="AcTrfase_GNAT_prd"/>
</dbReference>
<dbReference type="EMBL" id="JBHUEO010000062">
    <property type="protein sequence ID" value="MFD1708201.1"/>
    <property type="molecule type" value="Genomic_DNA"/>
</dbReference>
<proteinExistence type="predicted"/>
<feature type="domain" description="N-acetyltransferase" evidence="1">
    <location>
        <begin position="3"/>
        <end position="166"/>
    </location>
</feature>
<dbReference type="Gene3D" id="3.40.630.30">
    <property type="match status" value="1"/>
</dbReference>
<name>A0ABW4KLT9_9BACI</name>
<dbReference type="PANTHER" id="PTHR43072">
    <property type="entry name" value="N-ACETYLTRANSFERASE"/>
    <property type="match status" value="1"/>
</dbReference>
<dbReference type="CDD" id="cd04301">
    <property type="entry name" value="NAT_SF"/>
    <property type="match status" value="1"/>
</dbReference>
<dbReference type="EC" id="2.3.-.-" evidence="2"/>
<dbReference type="GO" id="GO:0016746">
    <property type="term" value="F:acyltransferase activity"/>
    <property type="evidence" value="ECO:0007669"/>
    <property type="project" value="UniProtKB-KW"/>
</dbReference>
<evidence type="ECO:0000313" key="3">
    <source>
        <dbReference type="Proteomes" id="UP001597301"/>
    </source>
</evidence>
<dbReference type="RefSeq" id="WP_380775222.1">
    <property type="nucleotide sequence ID" value="NZ_JBHUEO010000062.1"/>
</dbReference>
<dbReference type="PROSITE" id="PS51186">
    <property type="entry name" value="GNAT"/>
    <property type="match status" value="1"/>
</dbReference>
<dbReference type="PIRSF" id="PIRSF037663">
    <property type="entry name" value="Acetyltransf_GNAT_prd"/>
    <property type="match status" value="1"/>
</dbReference>
<dbReference type="SUPFAM" id="SSF55729">
    <property type="entry name" value="Acyl-CoA N-acyltransferases (Nat)"/>
    <property type="match status" value="1"/>
</dbReference>
<dbReference type="InterPro" id="IPR000182">
    <property type="entry name" value="GNAT_dom"/>
</dbReference>
<protein>
    <submittedName>
        <fullName evidence="2">GNAT family N-acetyltransferase</fullName>
        <ecNumber evidence="2">2.3.-.-</ecNumber>
    </submittedName>
</protein>
<dbReference type="InterPro" id="IPR016181">
    <property type="entry name" value="Acyl_CoA_acyltransferase"/>
</dbReference>
<organism evidence="2 3">
    <name type="scientific">Siminovitchia sediminis</name>
    <dbReference type="NCBI Taxonomy" id="1274353"/>
    <lineage>
        <taxon>Bacteria</taxon>
        <taxon>Bacillati</taxon>
        <taxon>Bacillota</taxon>
        <taxon>Bacilli</taxon>
        <taxon>Bacillales</taxon>
        <taxon>Bacillaceae</taxon>
        <taxon>Siminovitchia</taxon>
    </lineage>
</organism>
<accession>A0ABW4KLT9</accession>